<organism evidence="1 2">
    <name type="scientific">Dyadobacter jejuensis</name>
    <dbReference type="NCBI Taxonomy" id="1082580"/>
    <lineage>
        <taxon>Bacteria</taxon>
        <taxon>Pseudomonadati</taxon>
        <taxon>Bacteroidota</taxon>
        <taxon>Cytophagia</taxon>
        <taxon>Cytophagales</taxon>
        <taxon>Spirosomataceae</taxon>
        <taxon>Dyadobacter</taxon>
    </lineage>
</organism>
<protein>
    <submittedName>
        <fullName evidence="1">Uncharacterized protein</fullName>
    </submittedName>
</protein>
<gene>
    <name evidence="1" type="ORF">CLV98_10257</name>
</gene>
<dbReference type="AlphaFoldDB" id="A0A316AN88"/>
<evidence type="ECO:0000313" key="1">
    <source>
        <dbReference type="EMBL" id="PWJ59225.1"/>
    </source>
</evidence>
<evidence type="ECO:0000313" key="2">
    <source>
        <dbReference type="Proteomes" id="UP000245880"/>
    </source>
</evidence>
<sequence>MLPVEAAFLLFGAKPCLAGPIKRKGKPKKNSRPKNFRRLFTLLNVMKNFPLDTTSGIYGHKFSKKK</sequence>
<dbReference type="EMBL" id="QGDT01000002">
    <property type="protein sequence ID" value="PWJ59225.1"/>
    <property type="molecule type" value="Genomic_DNA"/>
</dbReference>
<reference evidence="1 2" key="1">
    <citation type="submission" date="2018-03" db="EMBL/GenBank/DDBJ databases">
        <title>Genomic Encyclopedia of Archaeal and Bacterial Type Strains, Phase II (KMG-II): from individual species to whole genera.</title>
        <authorList>
            <person name="Goeker M."/>
        </authorList>
    </citation>
    <scope>NUCLEOTIDE SEQUENCE [LARGE SCALE GENOMIC DNA]</scope>
    <source>
        <strain evidence="1 2">DSM 100346</strain>
    </source>
</reference>
<proteinExistence type="predicted"/>
<dbReference type="Proteomes" id="UP000245880">
    <property type="component" value="Unassembled WGS sequence"/>
</dbReference>
<name>A0A316AN88_9BACT</name>
<keyword evidence="2" id="KW-1185">Reference proteome</keyword>
<comment type="caution">
    <text evidence="1">The sequence shown here is derived from an EMBL/GenBank/DDBJ whole genome shotgun (WGS) entry which is preliminary data.</text>
</comment>
<accession>A0A316AN88</accession>